<proteinExistence type="predicted"/>
<dbReference type="PANTHER" id="PTHR43646:SF2">
    <property type="entry name" value="GLYCOSYLTRANSFERASE 2-LIKE DOMAIN-CONTAINING PROTEIN"/>
    <property type="match status" value="1"/>
</dbReference>
<dbReference type="EMBL" id="ALWO02000045">
    <property type="protein sequence ID" value="EOZ93680.1"/>
    <property type="molecule type" value="Genomic_DNA"/>
</dbReference>
<dbReference type="Gene3D" id="3.90.550.10">
    <property type="entry name" value="Spore Coat Polysaccharide Biosynthesis Protein SpsA, Chain A"/>
    <property type="match status" value="1"/>
</dbReference>
<dbReference type="AlphaFoldDB" id="S2D9L7"/>
<organism evidence="7 8">
    <name type="scientific">Indibacter alkaliphilus (strain CCUG 57479 / KCTC 22604 / LW1)</name>
    <dbReference type="NCBI Taxonomy" id="1189612"/>
    <lineage>
        <taxon>Bacteria</taxon>
        <taxon>Pseudomonadati</taxon>
        <taxon>Bacteroidota</taxon>
        <taxon>Cytophagia</taxon>
        <taxon>Cytophagales</taxon>
        <taxon>Cyclobacteriaceae</taxon>
    </lineage>
</organism>
<dbReference type="Pfam" id="PF00535">
    <property type="entry name" value="Glycos_transf_2"/>
    <property type="match status" value="1"/>
</dbReference>
<dbReference type="OrthoDB" id="9810303at2"/>
<dbReference type="Proteomes" id="UP000006073">
    <property type="component" value="Unassembled WGS sequence"/>
</dbReference>
<dbReference type="PANTHER" id="PTHR43646">
    <property type="entry name" value="GLYCOSYLTRANSFERASE"/>
    <property type="match status" value="1"/>
</dbReference>
<keyword evidence="2" id="KW-1003">Cell membrane</keyword>
<evidence type="ECO:0000256" key="3">
    <source>
        <dbReference type="ARBA" id="ARBA00022676"/>
    </source>
</evidence>
<name>S2D9L7_INDAL</name>
<comment type="caution">
    <text evidence="7">The sequence shown here is derived from an EMBL/GenBank/DDBJ whole genome shotgun (WGS) entry which is preliminary data.</text>
</comment>
<keyword evidence="5" id="KW-0472">Membrane</keyword>
<dbReference type="RefSeq" id="WP_009033717.1">
    <property type="nucleotide sequence ID" value="NZ_ALWO02000045.1"/>
</dbReference>
<protein>
    <submittedName>
        <fullName evidence="7">Glycosyl transferase</fullName>
    </submittedName>
</protein>
<evidence type="ECO:0000313" key="7">
    <source>
        <dbReference type="EMBL" id="EOZ93680.1"/>
    </source>
</evidence>
<keyword evidence="8" id="KW-1185">Reference proteome</keyword>
<reference evidence="7 8" key="1">
    <citation type="journal article" date="2013" name="Genome Announc.">
        <title>Draft Genome Sequence of Indibacter alkaliphilus Strain LW1T, Isolated from Lonar Lake, a Haloalkaline Lake in the Buldana District of Maharashtra, India.</title>
        <authorList>
            <person name="Singh A."/>
            <person name="Kumar Jangir P."/>
            <person name="Sharma R."/>
            <person name="Singh A."/>
            <person name="Kumar Pinnaka A."/>
            <person name="Shivaji S."/>
        </authorList>
    </citation>
    <scope>NUCLEOTIDE SEQUENCE [LARGE SCALE GENOMIC DNA]</scope>
    <source>
        <strain evidence="8">CCUG 57479 / KCTC 22604 / LW1</strain>
    </source>
</reference>
<evidence type="ECO:0000256" key="1">
    <source>
        <dbReference type="ARBA" id="ARBA00004236"/>
    </source>
</evidence>
<dbReference type="CDD" id="cd02522">
    <property type="entry name" value="GT_2_like_a"/>
    <property type="match status" value="1"/>
</dbReference>
<accession>S2D9L7</accession>
<dbReference type="InterPro" id="IPR026461">
    <property type="entry name" value="Trfase_2_rSAM/seldom_assoc"/>
</dbReference>
<dbReference type="GO" id="GO:0016757">
    <property type="term" value="F:glycosyltransferase activity"/>
    <property type="evidence" value="ECO:0007669"/>
    <property type="project" value="UniProtKB-KW"/>
</dbReference>
<comment type="subcellular location">
    <subcellularLocation>
        <location evidence="1">Cell membrane</location>
    </subcellularLocation>
</comment>
<keyword evidence="3" id="KW-0328">Glycosyltransferase</keyword>
<dbReference type="SUPFAM" id="SSF53448">
    <property type="entry name" value="Nucleotide-diphospho-sugar transferases"/>
    <property type="match status" value="1"/>
</dbReference>
<dbReference type="InterPro" id="IPR001173">
    <property type="entry name" value="Glyco_trans_2-like"/>
</dbReference>
<evidence type="ECO:0000256" key="5">
    <source>
        <dbReference type="ARBA" id="ARBA00023136"/>
    </source>
</evidence>
<keyword evidence="4 7" id="KW-0808">Transferase</keyword>
<evidence type="ECO:0000256" key="2">
    <source>
        <dbReference type="ARBA" id="ARBA00022475"/>
    </source>
</evidence>
<gene>
    <name evidence="7" type="ORF">A33Q_3626</name>
</gene>
<dbReference type="STRING" id="1189612.A33Q_3626"/>
<dbReference type="eggNOG" id="COG1216">
    <property type="taxonomic scope" value="Bacteria"/>
</dbReference>
<dbReference type="NCBIfam" id="TIGR04283">
    <property type="entry name" value="glyco_like_mftF"/>
    <property type="match status" value="1"/>
</dbReference>
<evidence type="ECO:0000259" key="6">
    <source>
        <dbReference type="Pfam" id="PF00535"/>
    </source>
</evidence>
<dbReference type="GO" id="GO:0005886">
    <property type="term" value="C:plasma membrane"/>
    <property type="evidence" value="ECO:0007669"/>
    <property type="project" value="UniProtKB-SubCell"/>
</dbReference>
<evidence type="ECO:0000313" key="8">
    <source>
        <dbReference type="Proteomes" id="UP000006073"/>
    </source>
</evidence>
<dbReference type="InterPro" id="IPR029044">
    <property type="entry name" value="Nucleotide-diphossugar_trans"/>
</dbReference>
<feature type="domain" description="Glycosyltransferase 2-like" evidence="6">
    <location>
        <begin position="3"/>
        <end position="117"/>
    </location>
</feature>
<sequence>MVSIIIPVLNEAENLKELLPFFSTHQRRCEFELIIVDGGSSDQTEKILSNSNFTFLKSPKKGRACQMNYGASHAKGDIFYFVHADTRIPVSFLEDIQEVLKKGGHAGCYAYTFDSDSKLLRINSWFTKFDGLLSGGGDQTLFIKKSAFQELEGFDEYYCIMEDFDIVRRIRKKFKFKVIPRQIKVSARKYETNSWLRVQLVNLLVFLLFFMKISPEKLKNIYCNLLDYR</sequence>
<evidence type="ECO:0000256" key="4">
    <source>
        <dbReference type="ARBA" id="ARBA00022679"/>
    </source>
</evidence>